<sequence length="341" mass="39251">MFGTIKFSLTSTILIILVGCQQPPVVLEWKKYPQRVQTLTKTIIGERDFVSSNSKQAIQVDHSLQFTQQVDKPQNFKINLLDALSIHTCNMQKFVGEKNSSMGKVQTPANHFIYEASLLNQLNQCNYQKTKDAQALQQLHSFKRKQWSKQLDYFLLQAGIHKKLFQPSNTLLLADTQGIINLNAYFNAALKLFQLPNSNKPTAVIDEFNHRAAQLDGSMLMSQYFYTLEYTSASLNSVSHYLNQLNDNEVCDSARPIEIDYLENVLHGFFIKTLQPHLAFLSRLEHQIMPTVFKVFSHLQSPNAYAQRYLQNSKNNIFNVFNQANLNHQKAWNELLQNCKK</sequence>
<dbReference type="EMBL" id="ARZY01000001">
    <property type="protein sequence ID" value="EWH12296.1"/>
    <property type="molecule type" value="Genomic_DNA"/>
</dbReference>
<evidence type="ECO:0000313" key="2">
    <source>
        <dbReference type="Proteomes" id="UP000019276"/>
    </source>
</evidence>
<dbReference type="AlphaFoldDB" id="W7QK55"/>
<keyword evidence="2" id="KW-1185">Reference proteome</keyword>
<dbReference type="Proteomes" id="UP000019276">
    <property type="component" value="Unassembled WGS sequence"/>
</dbReference>
<name>W7QK55_9ALTE</name>
<dbReference type="RefSeq" id="WP_035012755.1">
    <property type="nucleotide sequence ID" value="NZ_ARZY01000001.1"/>
</dbReference>
<evidence type="ECO:0008006" key="3">
    <source>
        <dbReference type="Google" id="ProtNLM"/>
    </source>
</evidence>
<evidence type="ECO:0000313" key="1">
    <source>
        <dbReference type="EMBL" id="EWH12296.1"/>
    </source>
</evidence>
<dbReference type="PROSITE" id="PS51257">
    <property type="entry name" value="PROKAR_LIPOPROTEIN"/>
    <property type="match status" value="1"/>
</dbReference>
<dbReference type="STRING" id="1328313.DS2_01205"/>
<dbReference type="OrthoDB" id="6997572at2"/>
<dbReference type="Pfam" id="PF11279">
    <property type="entry name" value="DUF3080"/>
    <property type="match status" value="1"/>
</dbReference>
<dbReference type="InterPro" id="IPR021431">
    <property type="entry name" value="DUF3080"/>
</dbReference>
<protein>
    <recommendedName>
        <fullName evidence="3">Lipoprotein</fullName>
    </recommendedName>
</protein>
<comment type="caution">
    <text evidence="1">The sequence shown here is derived from an EMBL/GenBank/DDBJ whole genome shotgun (WGS) entry which is preliminary data.</text>
</comment>
<organism evidence="1 2">
    <name type="scientific">Catenovulum agarivorans DS-2</name>
    <dbReference type="NCBI Taxonomy" id="1328313"/>
    <lineage>
        <taxon>Bacteria</taxon>
        <taxon>Pseudomonadati</taxon>
        <taxon>Pseudomonadota</taxon>
        <taxon>Gammaproteobacteria</taxon>
        <taxon>Alteromonadales</taxon>
        <taxon>Alteromonadaceae</taxon>
        <taxon>Catenovulum</taxon>
    </lineage>
</organism>
<proteinExistence type="predicted"/>
<reference evidence="1 2" key="1">
    <citation type="journal article" date="2014" name="Genome Announc.">
        <title>Draft Genome Sequence of the Agar-Degrading Bacterium Catenovulum sp. Strain DS-2, Isolated from Intestines of Haliotis diversicolor.</title>
        <authorList>
            <person name="Shan D."/>
            <person name="Li X."/>
            <person name="Gu Z."/>
            <person name="Wei G."/>
            <person name="Gao Z."/>
            <person name="Shao Z."/>
        </authorList>
    </citation>
    <scope>NUCLEOTIDE SEQUENCE [LARGE SCALE GENOMIC DNA]</scope>
    <source>
        <strain evidence="1 2">DS-2</strain>
    </source>
</reference>
<gene>
    <name evidence="1" type="ORF">DS2_01205</name>
</gene>
<accession>W7QK55</accession>